<dbReference type="EMBL" id="MTYJ01000091">
    <property type="protein sequence ID" value="OQV15295.1"/>
    <property type="molecule type" value="Genomic_DNA"/>
</dbReference>
<accession>A0A1W0WJA9</accession>
<feature type="region of interest" description="Disordered" evidence="1">
    <location>
        <begin position="103"/>
        <end position="140"/>
    </location>
</feature>
<proteinExistence type="predicted"/>
<evidence type="ECO:0000313" key="2">
    <source>
        <dbReference type="EMBL" id="OQV15295.1"/>
    </source>
</evidence>
<evidence type="ECO:0000256" key="1">
    <source>
        <dbReference type="SAM" id="MobiDB-lite"/>
    </source>
</evidence>
<protein>
    <submittedName>
        <fullName evidence="2">Uncharacterized protein</fullName>
    </submittedName>
</protein>
<gene>
    <name evidence="2" type="ORF">BV898_10526</name>
</gene>
<dbReference type="Proteomes" id="UP000192578">
    <property type="component" value="Unassembled WGS sequence"/>
</dbReference>
<evidence type="ECO:0000313" key="3">
    <source>
        <dbReference type="Proteomes" id="UP000192578"/>
    </source>
</evidence>
<name>A0A1W0WJA9_HYPEX</name>
<feature type="compositionally biased region" description="Low complexity" evidence="1">
    <location>
        <begin position="103"/>
        <end position="138"/>
    </location>
</feature>
<reference evidence="3" key="1">
    <citation type="submission" date="2017-01" db="EMBL/GenBank/DDBJ databases">
        <title>Comparative genomics of anhydrobiosis in the tardigrade Hypsibius dujardini.</title>
        <authorList>
            <person name="Yoshida Y."/>
            <person name="Koutsovoulos G."/>
            <person name="Laetsch D."/>
            <person name="Stevens L."/>
            <person name="Kumar S."/>
            <person name="Horikawa D."/>
            <person name="Ishino K."/>
            <person name="Komine S."/>
            <person name="Tomita M."/>
            <person name="Blaxter M."/>
            <person name="Arakawa K."/>
        </authorList>
    </citation>
    <scope>NUCLEOTIDE SEQUENCE [LARGE SCALE GENOMIC DNA]</scope>
    <source>
        <strain evidence="3">Z151</strain>
    </source>
</reference>
<keyword evidence="3" id="KW-1185">Reference proteome</keyword>
<organism evidence="2 3">
    <name type="scientific">Hypsibius exemplaris</name>
    <name type="common">Freshwater tardigrade</name>
    <dbReference type="NCBI Taxonomy" id="2072580"/>
    <lineage>
        <taxon>Eukaryota</taxon>
        <taxon>Metazoa</taxon>
        <taxon>Ecdysozoa</taxon>
        <taxon>Tardigrada</taxon>
        <taxon>Eutardigrada</taxon>
        <taxon>Parachela</taxon>
        <taxon>Hypsibioidea</taxon>
        <taxon>Hypsibiidae</taxon>
        <taxon>Hypsibius</taxon>
    </lineage>
</organism>
<sequence>MFLGMGNYAELLSGKLILTVHVLHVLGPGHWNVAPFQGENIITLNNHYPVLSPTQSSVLPSPQSFPVLSTTQSLVLPSPQSYPVLSPTQSSVLPCTQSYPVLSPTQSSVPPSPQSYPVLSPSQSSVLPSPQSYPVLSPTQSSVLPSPQSYPVLSPTLSSVLPSPQYYPVLSPTQSSTKMYLQMIISLSVLTFICSTPIIEKIPNKAKKSKDSTTGIISRPVRQVVEEVTEIQDTIVPDAAAIAPQGPVVQTITETQDFAVGPNGIQIPLQTSLSSQVSPFGMPQGFYRKREFPKKFQFFTPINSTTTTSHSVQVQPSAPVFINTTGTRQNASKAKVFLHRGHLTTTSTTAASTITGLLSLTPVPSTSLSSTQFPLSSTTDSSDLTTSHLVVTATSAFFPLPAENGTTASSIPATPTARPAVAKSITFTVKPKSKYMFWKEKKTAAKGSNVIPMSREIQEIYTIAERADNATNTNQTVNAVNQTVNAVNQTVNATDQTVNSTSQTVNAVNTKQTVISLNGAAPSVVAARSTTSTRSGPARLTTTPKRLLRDEEPPVTQHQLDRAAERALLLPAKNLPINATIPANRTVFAEFKPRDFFQ</sequence>
<dbReference type="AlphaFoldDB" id="A0A1W0WJA9"/>
<comment type="caution">
    <text evidence="2">The sequence shown here is derived from an EMBL/GenBank/DDBJ whole genome shotgun (WGS) entry which is preliminary data.</text>
</comment>